<reference evidence="1" key="1">
    <citation type="submission" date="2023-03" db="EMBL/GenBank/DDBJ databases">
        <title>Massive genome expansion in bonnet fungi (Mycena s.s.) driven by repeated elements and novel gene families across ecological guilds.</title>
        <authorList>
            <consortium name="Lawrence Berkeley National Laboratory"/>
            <person name="Harder C.B."/>
            <person name="Miyauchi S."/>
            <person name="Viragh M."/>
            <person name="Kuo A."/>
            <person name="Thoen E."/>
            <person name="Andreopoulos B."/>
            <person name="Lu D."/>
            <person name="Skrede I."/>
            <person name="Drula E."/>
            <person name="Henrissat B."/>
            <person name="Morin E."/>
            <person name="Kohler A."/>
            <person name="Barry K."/>
            <person name="LaButti K."/>
            <person name="Morin E."/>
            <person name="Salamov A."/>
            <person name="Lipzen A."/>
            <person name="Mereny Z."/>
            <person name="Hegedus B."/>
            <person name="Baldrian P."/>
            <person name="Stursova M."/>
            <person name="Weitz H."/>
            <person name="Taylor A."/>
            <person name="Grigoriev I.V."/>
            <person name="Nagy L.G."/>
            <person name="Martin F."/>
            <person name="Kauserud H."/>
        </authorList>
    </citation>
    <scope>NUCLEOTIDE SEQUENCE</scope>
    <source>
        <strain evidence="1">9144</strain>
    </source>
</reference>
<proteinExistence type="predicted"/>
<name>A0AAD6VKJ0_9AGAR</name>
<accession>A0AAD6VKJ0</accession>
<dbReference type="AlphaFoldDB" id="A0AAD6VKJ0"/>
<dbReference type="EMBL" id="JARJCW010000023">
    <property type="protein sequence ID" value="KAJ7212680.1"/>
    <property type="molecule type" value="Genomic_DNA"/>
</dbReference>
<evidence type="ECO:0000313" key="1">
    <source>
        <dbReference type="EMBL" id="KAJ7212680.1"/>
    </source>
</evidence>
<organism evidence="1 2">
    <name type="scientific">Mycena pura</name>
    <dbReference type="NCBI Taxonomy" id="153505"/>
    <lineage>
        <taxon>Eukaryota</taxon>
        <taxon>Fungi</taxon>
        <taxon>Dikarya</taxon>
        <taxon>Basidiomycota</taxon>
        <taxon>Agaricomycotina</taxon>
        <taxon>Agaricomycetes</taxon>
        <taxon>Agaricomycetidae</taxon>
        <taxon>Agaricales</taxon>
        <taxon>Marasmiineae</taxon>
        <taxon>Mycenaceae</taxon>
        <taxon>Mycena</taxon>
    </lineage>
</organism>
<evidence type="ECO:0000313" key="2">
    <source>
        <dbReference type="Proteomes" id="UP001219525"/>
    </source>
</evidence>
<sequence length="346" mass="37295">MTGNAGVEAEAETAGAGALDEHRAMLAPSLVAWLGRRQVVVLDDDEVCHLRGCDGARVRALHELFVGVKSASLAAADVLAEKRQLVPEKNGLQRTGVRSGDWRTRRIRVAVTFVPLSRLVISVHLAVVGTPSVLTAVILIFWGGQLLFFGILELCSRCGSFISGISLKAYLKQRALRRTRNTCDLGMEPHLSLPHLTSHQTVQLLAARLQDLLKSHQSLFKSQNCCYFERVGSGTGLLETLLLQRHPHRTNSGSFLGVEVAQACSISRILLKANTAVVLSTWAVVSGEAERRVDVCLPAAVRAGTGVPRMGNKCGLDRVVAVSARPGIISQPRSTTELTLAHIAPD</sequence>
<dbReference type="Proteomes" id="UP001219525">
    <property type="component" value="Unassembled WGS sequence"/>
</dbReference>
<comment type="caution">
    <text evidence="1">The sequence shown here is derived from an EMBL/GenBank/DDBJ whole genome shotgun (WGS) entry which is preliminary data.</text>
</comment>
<keyword evidence="2" id="KW-1185">Reference proteome</keyword>
<gene>
    <name evidence="1" type="ORF">GGX14DRAFT_393572</name>
</gene>
<protein>
    <submittedName>
        <fullName evidence="1">Uncharacterized protein</fullName>
    </submittedName>
</protein>